<name>A0A832I4G9_9THEM</name>
<evidence type="ECO:0000256" key="7">
    <source>
        <dbReference type="SAM" id="Phobius"/>
    </source>
</evidence>
<feature type="transmembrane region" description="Helical" evidence="7">
    <location>
        <begin position="62"/>
        <end position="83"/>
    </location>
</feature>
<evidence type="ECO:0000259" key="8">
    <source>
        <dbReference type="Pfam" id="PF04039"/>
    </source>
</evidence>
<organism evidence="9">
    <name type="scientific">Pseudothermotoga hypogea</name>
    <dbReference type="NCBI Taxonomy" id="57487"/>
    <lineage>
        <taxon>Bacteria</taxon>
        <taxon>Thermotogati</taxon>
        <taxon>Thermotogota</taxon>
        <taxon>Thermotogae</taxon>
        <taxon>Thermotogales</taxon>
        <taxon>Thermotogaceae</taxon>
        <taxon>Pseudothermotoga</taxon>
    </lineage>
</organism>
<evidence type="ECO:0000256" key="3">
    <source>
        <dbReference type="ARBA" id="ARBA00022475"/>
    </source>
</evidence>
<dbReference type="PANTHER" id="PTHR33932">
    <property type="entry name" value="NA(+)/H(+) ANTIPORTER SUBUNIT B"/>
    <property type="match status" value="1"/>
</dbReference>
<gene>
    <name evidence="9" type="ORF">ENW55_00190</name>
</gene>
<reference evidence="9" key="1">
    <citation type="journal article" date="2020" name="mSystems">
        <title>Genome- and Community-Level Interaction Insights into Carbon Utilization and Element Cycling Functions of Hydrothermarchaeota in Hydrothermal Sediment.</title>
        <authorList>
            <person name="Zhou Z."/>
            <person name="Liu Y."/>
            <person name="Xu W."/>
            <person name="Pan J."/>
            <person name="Luo Z.H."/>
            <person name="Li M."/>
        </authorList>
    </citation>
    <scope>NUCLEOTIDE SEQUENCE [LARGE SCALE GENOMIC DNA]</scope>
    <source>
        <strain evidence="9">SpSt-86</strain>
    </source>
</reference>
<evidence type="ECO:0000256" key="2">
    <source>
        <dbReference type="ARBA" id="ARBA00009425"/>
    </source>
</evidence>
<dbReference type="InterPro" id="IPR050622">
    <property type="entry name" value="CPA3_antiporter_subunitB"/>
</dbReference>
<dbReference type="Pfam" id="PF04039">
    <property type="entry name" value="MnhB"/>
    <property type="match status" value="1"/>
</dbReference>
<keyword evidence="4 7" id="KW-0812">Transmembrane</keyword>
<keyword evidence="6 7" id="KW-0472">Membrane</keyword>
<feature type="transmembrane region" description="Helical" evidence="7">
    <location>
        <begin position="211"/>
        <end position="231"/>
    </location>
</feature>
<dbReference type="GO" id="GO:0005886">
    <property type="term" value="C:plasma membrane"/>
    <property type="evidence" value="ECO:0007669"/>
    <property type="project" value="UniProtKB-SubCell"/>
</dbReference>
<feature type="transmembrane region" description="Helical" evidence="7">
    <location>
        <begin position="173"/>
        <end position="191"/>
    </location>
</feature>
<feature type="transmembrane region" description="Helical" evidence="7">
    <location>
        <begin position="142"/>
        <end position="161"/>
    </location>
</feature>
<evidence type="ECO:0000256" key="1">
    <source>
        <dbReference type="ARBA" id="ARBA00004651"/>
    </source>
</evidence>
<feature type="transmembrane region" description="Helical" evidence="7">
    <location>
        <begin position="117"/>
        <end position="136"/>
    </location>
</feature>
<proteinExistence type="inferred from homology"/>
<accession>A0A832I4G9</accession>
<evidence type="ECO:0000256" key="5">
    <source>
        <dbReference type="ARBA" id="ARBA00022989"/>
    </source>
</evidence>
<evidence type="ECO:0000313" key="9">
    <source>
        <dbReference type="EMBL" id="HGZ78388.1"/>
    </source>
</evidence>
<keyword evidence="3" id="KW-1003">Cell membrane</keyword>
<evidence type="ECO:0000256" key="6">
    <source>
        <dbReference type="ARBA" id="ARBA00023136"/>
    </source>
</evidence>
<protein>
    <recommendedName>
        <fullName evidence="8">Na+/H+ antiporter MnhB subunit-related protein domain-containing protein</fullName>
    </recommendedName>
</protein>
<evidence type="ECO:0000256" key="4">
    <source>
        <dbReference type="ARBA" id="ARBA00022692"/>
    </source>
</evidence>
<dbReference type="InterPro" id="IPR007182">
    <property type="entry name" value="MnhB"/>
</dbReference>
<feature type="domain" description="Na+/H+ antiporter MnhB subunit-related protein" evidence="8">
    <location>
        <begin position="117"/>
        <end position="228"/>
    </location>
</feature>
<comment type="similarity">
    <text evidence="2">Belongs to the CPA3 antiporters (TC 2.A.63) subunit B family.</text>
</comment>
<comment type="caution">
    <text evidence="9">The sequence shown here is derived from an EMBL/GenBank/DDBJ whole genome shotgun (WGS) entry which is preliminary data.</text>
</comment>
<dbReference type="AlphaFoldDB" id="A0A832I4G9"/>
<sequence length="241" mass="26795">MKIFLTISCVVIIAFFILNVDGLLDDVQAREIVNRIFLETNTPNTVTAIYLNSRLYDTLFEILVFTVASTGVVLSSVWLRLVFSSTFVPSQSRVPFFVVELKQTQDKFYISDPSTVVGVKLLAYVSMIAGFYLALFGHRSPGGGFSSGVAGATGLLLGAIVHQIEETIEERQIITSFERLIIFLVFLAAILDLGEILPLRFARSFLLSAGYIPIYNVLIFAKVTLGSWSILRTFIRHRGIL</sequence>
<keyword evidence="5 7" id="KW-1133">Transmembrane helix</keyword>
<dbReference type="PANTHER" id="PTHR33932:SF4">
    <property type="entry name" value="NA(+)_H(+) ANTIPORTER SUBUNIT B"/>
    <property type="match status" value="1"/>
</dbReference>
<dbReference type="EMBL" id="DTKQ01000002">
    <property type="protein sequence ID" value="HGZ78388.1"/>
    <property type="molecule type" value="Genomic_DNA"/>
</dbReference>
<comment type="subcellular location">
    <subcellularLocation>
        <location evidence="1">Cell membrane</location>
        <topology evidence="1">Multi-pass membrane protein</topology>
    </subcellularLocation>
</comment>